<accession>A0A5C5FJP2</accession>
<reference evidence="2 3" key="1">
    <citation type="submission" date="2019-03" db="EMBL/GenBank/DDBJ databases">
        <title>Rhodosporidium diobovatum UCD-FST 08-225 genome sequencing, assembly, and annotation.</title>
        <authorList>
            <person name="Fakankun I.U."/>
            <person name="Fristensky B."/>
            <person name="Levin D.B."/>
        </authorList>
    </citation>
    <scope>NUCLEOTIDE SEQUENCE [LARGE SCALE GENOMIC DNA]</scope>
    <source>
        <strain evidence="2 3">UCD-FST 08-225</strain>
    </source>
</reference>
<gene>
    <name evidence="2" type="ORF">DMC30DRAFT_407375</name>
</gene>
<proteinExistence type="predicted"/>
<evidence type="ECO:0000313" key="3">
    <source>
        <dbReference type="Proteomes" id="UP000311382"/>
    </source>
</evidence>
<comment type="caution">
    <text evidence="2">The sequence shown here is derived from an EMBL/GenBank/DDBJ whole genome shotgun (WGS) entry which is preliminary data.</text>
</comment>
<feature type="compositionally biased region" description="Basic and acidic residues" evidence="1">
    <location>
        <begin position="111"/>
        <end position="121"/>
    </location>
</feature>
<evidence type="ECO:0000256" key="1">
    <source>
        <dbReference type="SAM" id="MobiDB-lite"/>
    </source>
</evidence>
<feature type="compositionally biased region" description="Gly residues" evidence="1">
    <location>
        <begin position="305"/>
        <end position="316"/>
    </location>
</feature>
<name>A0A5C5FJP2_9BASI</name>
<dbReference type="AlphaFoldDB" id="A0A5C5FJP2"/>
<dbReference type="Proteomes" id="UP000311382">
    <property type="component" value="Unassembled WGS sequence"/>
</dbReference>
<evidence type="ECO:0000313" key="2">
    <source>
        <dbReference type="EMBL" id="TNY16925.1"/>
    </source>
</evidence>
<sequence>MPVKRKAASTSKATPSPKKRATRAPSSSDLDDASSSPAPAAKKKSKSKDTKSSSTKAAKVEATKAVKGKKKEQQEIVLSGDSDADDSDIVIEQPKKKKAKATVTKPKGPRRYGDRWTDGRHGRTVGGRAREPDLGSSPHAHARRRPRYAALCSSCASSRSRTETTQATHTPWATFPTRRASVRTTPSCPFHLYNVTANPPANNCTQGTKPLRQKCRTNQSVRLIHWKDVHKVSNAMSSSVRCTKAPDRLRRTRRARAHVCVERQPGVKTGAEHHQLVHPLNLDTAEDDRWHRADDGPPHAEDNGGRLGRLKGGCMG</sequence>
<feature type="region of interest" description="Disordered" evidence="1">
    <location>
        <begin position="289"/>
        <end position="316"/>
    </location>
</feature>
<dbReference type="EMBL" id="SOZI01000304">
    <property type="protein sequence ID" value="TNY16925.1"/>
    <property type="molecule type" value="Genomic_DNA"/>
</dbReference>
<organism evidence="2 3">
    <name type="scientific">Rhodotorula diobovata</name>
    <dbReference type="NCBI Taxonomy" id="5288"/>
    <lineage>
        <taxon>Eukaryota</taxon>
        <taxon>Fungi</taxon>
        <taxon>Dikarya</taxon>
        <taxon>Basidiomycota</taxon>
        <taxon>Pucciniomycotina</taxon>
        <taxon>Microbotryomycetes</taxon>
        <taxon>Sporidiobolales</taxon>
        <taxon>Sporidiobolaceae</taxon>
        <taxon>Rhodotorula</taxon>
    </lineage>
</organism>
<keyword evidence="3" id="KW-1185">Reference proteome</keyword>
<feature type="compositionally biased region" description="Low complexity" evidence="1">
    <location>
        <begin position="24"/>
        <end position="40"/>
    </location>
</feature>
<protein>
    <submittedName>
        <fullName evidence="2">Uncharacterized protein</fullName>
    </submittedName>
</protein>
<feature type="region of interest" description="Disordered" evidence="1">
    <location>
        <begin position="1"/>
        <end position="145"/>
    </location>
</feature>
<feature type="compositionally biased region" description="Basic and acidic residues" evidence="1">
    <location>
        <begin position="289"/>
        <end position="304"/>
    </location>
</feature>